<accession>X6LHP6</accession>
<reference evidence="1 2" key="1">
    <citation type="journal article" date="2013" name="Curr. Biol.">
        <title>The Genome of the Foraminiferan Reticulomyxa filosa.</title>
        <authorList>
            <person name="Glockner G."/>
            <person name="Hulsmann N."/>
            <person name="Schleicher M."/>
            <person name="Noegel A.A."/>
            <person name="Eichinger L."/>
            <person name="Gallinger C."/>
            <person name="Pawlowski J."/>
            <person name="Sierra R."/>
            <person name="Euteneuer U."/>
            <person name="Pillet L."/>
            <person name="Moustafa A."/>
            <person name="Platzer M."/>
            <person name="Groth M."/>
            <person name="Szafranski K."/>
            <person name="Schliwa M."/>
        </authorList>
    </citation>
    <scope>NUCLEOTIDE SEQUENCE [LARGE SCALE GENOMIC DNA]</scope>
</reference>
<dbReference type="Proteomes" id="UP000023152">
    <property type="component" value="Unassembled WGS sequence"/>
</dbReference>
<comment type="caution">
    <text evidence="1">The sequence shown here is derived from an EMBL/GenBank/DDBJ whole genome shotgun (WGS) entry which is preliminary data.</text>
</comment>
<dbReference type="AlphaFoldDB" id="X6LHP6"/>
<gene>
    <name evidence="1" type="ORF">RFI_35972</name>
</gene>
<proteinExistence type="predicted"/>
<dbReference type="EMBL" id="ASPP01038236">
    <property type="protein sequence ID" value="ETO01468.1"/>
    <property type="molecule type" value="Genomic_DNA"/>
</dbReference>
<evidence type="ECO:0000313" key="1">
    <source>
        <dbReference type="EMBL" id="ETO01468.1"/>
    </source>
</evidence>
<name>X6LHP6_RETFI</name>
<keyword evidence="2" id="KW-1185">Reference proteome</keyword>
<sequence>MVDIKNVHKSDFDFSVHIDTLKDVILKVQKAIKKRNAEKIRAKRERKQEHRRAFVKLNRPIQKMRKIGIKVKLQNFLKKKKTKQSTQKKKNIRMFKKQNKINVVFFLKRNEIFKLITLNFHHPLTQCYTYLLFVNAFLQYCWSFDCCNVVSYHFYVFTL</sequence>
<organism evidence="1 2">
    <name type="scientific">Reticulomyxa filosa</name>
    <dbReference type="NCBI Taxonomy" id="46433"/>
    <lineage>
        <taxon>Eukaryota</taxon>
        <taxon>Sar</taxon>
        <taxon>Rhizaria</taxon>
        <taxon>Retaria</taxon>
        <taxon>Foraminifera</taxon>
        <taxon>Monothalamids</taxon>
        <taxon>Reticulomyxidae</taxon>
        <taxon>Reticulomyxa</taxon>
    </lineage>
</organism>
<protein>
    <submittedName>
        <fullName evidence="1">Uncharacterized protein</fullName>
    </submittedName>
</protein>
<evidence type="ECO:0000313" key="2">
    <source>
        <dbReference type="Proteomes" id="UP000023152"/>
    </source>
</evidence>